<evidence type="ECO:0000259" key="5">
    <source>
        <dbReference type="PROSITE" id="PS50943"/>
    </source>
</evidence>
<keyword evidence="9" id="KW-1185">Reference proteome</keyword>
<dbReference type="EMBL" id="RZNZ01000008">
    <property type="protein sequence ID" value="KAA8820185.1"/>
    <property type="molecule type" value="Genomic_DNA"/>
</dbReference>
<dbReference type="SMART" id="SM00354">
    <property type="entry name" value="HTH_LACI"/>
    <property type="match status" value="1"/>
</dbReference>
<dbReference type="Gene3D" id="3.40.50.2300">
    <property type="match status" value="2"/>
</dbReference>
<dbReference type="PANTHER" id="PTHR30146">
    <property type="entry name" value="LACI-RELATED TRANSCRIPTIONAL REPRESSOR"/>
    <property type="match status" value="1"/>
</dbReference>
<dbReference type="RefSeq" id="WP_150353635.1">
    <property type="nucleotide sequence ID" value="NZ_RZNZ01000008.1"/>
</dbReference>
<dbReference type="OrthoDB" id="37081at2"/>
<dbReference type="SUPFAM" id="SSF53822">
    <property type="entry name" value="Periplasmic binding protein-like I"/>
    <property type="match status" value="1"/>
</dbReference>
<evidence type="ECO:0000259" key="4">
    <source>
        <dbReference type="PROSITE" id="PS50932"/>
    </source>
</evidence>
<dbReference type="CDD" id="cd01544">
    <property type="entry name" value="PBP1_GalR"/>
    <property type="match status" value="1"/>
</dbReference>
<proteinExistence type="predicted"/>
<dbReference type="GO" id="GO:0000976">
    <property type="term" value="F:transcription cis-regulatory region binding"/>
    <property type="evidence" value="ECO:0007669"/>
    <property type="project" value="TreeGrafter"/>
</dbReference>
<dbReference type="GO" id="GO:0003700">
    <property type="term" value="F:DNA-binding transcription factor activity"/>
    <property type="evidence" value="ECO:0007669"/>
    <property type="project" value="TreeGrafter"/>
</dbReference>
<feature type="domain" description="HTH lacI-type" evidence="4">
    <location>
        <begin position="2"/>
        <end position="47"/>
    </location>
</feature>
<keyword evidence="2 7" id="KW-0238">DNA-binding</keyword>
<evidence type="ECO:0000313" key="9">
    <source>
        <dbReference type="Proteomes" id="UP000374630"/>
    </source>
</evidence>
<protein>
    <submittedName>
        <fullName evidence="7">LacI family DNA-binding transcriptional regulator</fullName>
    </submittedName>
</protein>
<dbReference type="EMBL" id="RZOA01000005">
    <property type="protein sequence ID" value="KAA8823890.1"/>
    <property type="molecule type" value="Genomic_DNA"/>
</dbReference>
<dbReference type="Pfam" id="PF00356">
    <property type="entry name" value="LacI"/>
    <property type="match status" value="1"/>
</dbReference>
<evidence type="ECO:0000313" key="6">
    <source>
        <dbReference type="EMBL" id="KAA8820185.1"/>
    </source>
</evidence>
<evidence type="ECO:0000256" key="1">
    <source>
        <dbReference type="ARBA" id="ARBA00023015"/>
    </source>
</evidence>
<evidence type="ECO:0000313" key="7">
    <source>
        <dbReference type="EMBL" id="KAA8823890.1"/>
    </source>
</evidence>
<reference evidence="8 9" key="1">
    <citation type="journal article" date="2019" name="Syst. Appl. Microbiol.">
        <title>Characterization of Bifidobacterium species in feaces of the Egyptian fruit bat: Description of B. vespertilionis sp. nov. and B. rousetti sp. nov.</title>
        <authorList>
            <person name="Modesto M."/>
            <person name="Satti M."/>
            <person name="Watanabe K."/>
            <person name="Puglisi E."/>
            <person name="Morelli L."/>
            <person name="Huang C.-H."/>
            <person name="Liou J.-S."/>
            <person name="Miyashita M."/>
            <person name="Tamura T."/>
            <person name="Saito S."/>
            <person name="Mori K."/>
            <person name="Huang L."/>
            <person name="Sciavilla P."/>
            <person name="Sandri C."/>
            <person name="Spiezio C."/>
            <person name="Vitali F."/>
            <person name="Cavalieri D."/>
            <person name="Perpetuini G."/>
            <person name="Tofalo R."/>
            <person name="Bonetti A."/>
            <person name="Arita M."/>
            <person name="Mattarelli P."/>
        </authorList>
    </citation>
    <scope>NUCLEOTIDE SEQUENCE [LARGE SCALE GENOMIC DNA]</scope>
    <source>
        <strain evidence="6 9">RST16</strain>
        <strain evidence="7 8">RST8</strain>
    </source>
</reference>
<dbReference type="PANTHER" id="PTHR30146:SF149">
    <property type="entry name" value="HTH-TYPE TRANSCRIPTIONAL REGULATOR EBGR"/>
    <property type="match status" value="1"/>
</dbReference>
<dbReference type="Proteomes" id="UP000345527">
    <property type="component" value="Unassembled WGS sequence"/>
</dbReference>
<keyword evidence="1" id="KW-0805">Transcription regulation</keyword>
<dbReference type="PROSITE" id="PS50932">
    <property type="entry name" value="HTH_LACI_2"/>
    <property type="match status" value="1"/>
</dbReference>
<dbReference type="Gene3D" id="1.10.260.40">
    <property type="entry name" value="lambda repressor-like DNA-binding domains"/>
    <property type="match status" value="1"/>
</dbReference>
<feature type="domain" description="HTH cro/C1-type" evidence="5">
    <location>
        <begin position="3"/>
        <end position="24"/>
    </location>
</feature>
<dbReference type="PROSITE" id="PS50943">
    <property type="entry name" value="HTH_CROC1"/>
    <property type="match status" value="1"/>
</dbReference>
<dbReference type="InterPro" id="IPR046335">
    <property type="entry name" value="LacI/GalR-like_sensor"/>
</dbReference>
<sequence length="339" mass="36974">MATLKEVAERAGVSQSTVSRLLNDPSFSIKEETRRRVLRVCEELGYRNVFRPAIAVLDAPPSGEELQDAYFAELRDILIECAKSMELDRLTFIHSIDELIERASEFDGFVSIGATVFPADSLRALHAALPHGVCIDTNPAPHLFDSVRPDLSQTMLDALDAMIAAGRRRIAFIGGVGSLMGLHDYPEDIREASFRQWAAHLGLDVDGLVYATGTFSVENGYRQAERLVADHRAANVNAGSAMPDGLIVAADVLAVGVLQALNALHVRVPDELAVISVNNQSIARYTSPSLSSYAIDQHELARTALSTLIDGLKHERGIRRHVLLTTELVPRASFTPASR</sequence>
<dbReference type="PROSITE" id="PS00356">
    <property type="entry name" value="HTH_LACI_1"/>
    <property type="match status" value="1"/>
</dbReference>
<dbReference type="InterPro" id="IPR010982">
    <property type="entry name" value="Lambda_DNA-bd_dom_sf"/>
</dbReference>
<dbReference type="InterPro" id="IPR000843">
    <property type="entry name" value="HTH_LacI"/>
</dbReference>
<dbReference type="PRINTS" id="PR00036">
    <property type="entry name" value="HTHLACI"/>
</dbReference>
<gene>
    <name evidence="7" type="ORF">EM848_03585</name>
    <name evidence="6" type="ORF">EMO90_07065</name>
</gene>
<dbReference type="Proteomes" id="UP000374630">
    <property type="component" value="Unassembled WGS sequence"/>
</dbReference>
<name>A0A5J5E450_9BIFI</name>
<evidence type="ECO:0000256" key="2">
    <source>
        <dbReference type="ARBA" id="ARBA00023125"/>
    </source>
</evidence>
<organism evidence="7 8">
    <name type="scientific">Bifidobacterium vespertilionis</name>
    <dbReference type="NCBI Taxonomy" id="2562524"/>
    <lineage>
        <taxon>Bacteria</taxon>
        <taxon>Bacillati</taxon>
        <taxon>Actinomycetota</taxon>
        <taxon>Actinomycetes</taxon>
        <taxon>Bifidobacteriales</taxon>
        <taxon>Bifidobacteriaceae</taxon>
        <taxon>Bifidobacterium</taxon>
    </lineage>
</organism>
<dbReference type="Pfam" id="PF13377">
    <property type="entry name" value="Peripla_BP_3"/>
    <property type="match status" value="1"/>
</dbReference>
<keyword evidence="3" id="KW-0804">Transcription</keyword>
<accession>A0A5J5E450</accession>
<dbReference type="InterPro" id="IPR028082">
    <property type="entry name" value="Peripla_BP_I"/>
</dbReference>
<dbReference type="SUPFAM" id="SSF47413">
    <property type="entry name" value="lambda repressor-like DNA-binding domains"/>
    <property type="match status" value="1"/>
</dbReference>
<evidence type="ECO:0000256" key="3">
    <source>
        <dbReference type="ARBA" id="ARBA00023163"/>
    </source>
</evidence>
<evidence type="ECO:0000313" key="8">
    <source>
        <dbReference type="Proteomes" id="UP000345527"/>
    </source>
</evidence>
<dbReference type="InterPro" id="IPR001387">
    <property type="entry name" value="Cro/C1-type_HTH"/>
</dbReference>
<comment type="caution">
    <text evidence="7">The sequence shown here is derived from an EMBL/GenBank/DDBJ whole genome shotgun (WGS) entry which is preliminary data.</text>
</comment>
<dbReference type="AlphaFoldDB" id="A0A5J5E450"/>
<dbReference type="CDD" id="cd01392">
    <property type="entry name" value="HTH_LacI"/>
    <property type="match status" value="1"/>
</dbReference>